<comment type="subunit">
    <text evidence="6">Homotrimer.</text>
</comment>
<keyword evidence="9" id="KW-1185">Reference proteome</keyword>
<comment type="subcellular location">
    <subcellularLocation>
        <location evidence="6">Cytoplasm</location>
    </subcellularLocation>
</comment>
<dbReference type="GO" id="GO:0008780">
    <property type="term" value="F:acyl-[acyl-carrier-protein]-UDP-N-acetylglucosamine O-acyltransferase activity"/>
    <property type="evidence" value="ECO:0007669"/>
    <property type="project" value="UniProtKB-UniRule"/>
</dbReference>
<gene>
    <name evidence="6" type="primary">lpxA</name>
    <name evidence="8" type="ORF">G293_02390</name>
</gene>
<dbReference type="RefSeq" id="WP_047264145.1">
    <property type="nucleotide sequence ID" value="NZ_CP004021.1"/>
</dbReference>
<organism evidence="8 9">
    <name type="scientific">Candidatus Liberibacter africanus PTSAPSY</name>
    <dbReference type="NCBI Taxonomy" id="1277257"/>
    <lineage>
        <taxon>Bacteria</taxon>
        <taxon>Pseudomonadati</taxon>
        <taxon>Pseudomonadota</taxon>
        <taxon>Alphaproteobacteria</taxon>
        <taxon>Hyphomicrobiales</taxon>
        <taxon>Rhizobiaceae</taxon>
        <taxon>Liberibacter</taxon>
    </lineage>
</organism>
<dbReference type="Pfam" id="PF13720">
    <property type="entry name" value="Acetyltransf_11"/>
    <property type="match status" value="1"/>
</dbReference>
<keyword evidence="2 6" id="KW-0441">Lipid A biosynthesis</keyword>
<dbReference type="EC" id="2.3.1.129" evidence="6"/>
<dbReference type="InterPro" id="IPR011004">
    <property type="entry name" value="Trimer_LpxA-like_sf"/>
</dbReference>
<evidence type="ECO:0000256" key="5">
    <source>
        <dbReference type="ARBA" id="ARBA00023315"/>
    </source>
</evidence>
<keyword evidence="5 6" id="KW-0012">Acyltransferase</keyword>
<dbReference type="CDD" id="cd03351">
    <property type="entry name" value="LbH_UDP-GlcNAc_AT"/>
    <property type="match status" value="1"/>
</dbReference>
<dbReference type="InterPro" id="IPR001451">
    <property type="entry name" value="Hexapep"/>
</dbReference>
<dbReference type="NCBIfam" id="NF003657">
    <property type="entry name" value="PRK05289.1"/>
    <property type="match status" value="1"/>
</dbReference>
<accession>A0A0G3I4E7</accession>
<dbReference type="PANTHER" id="PTHR43480:SF1">
    <property type="entry name" value="ACYL-[ACYL-CARRIER-PROTEIN]--UDP-N-ACETYLGLUCOSAMINE O-ACYLTRANSFERASE, MITOCHONDRIAL-RELATED"/>
    <property type="match status" value="1"/>
</dbReference>
<keyword evidence="1 6" id="KW-0444">Lipid biosynthesis</keyword>
<evidence type="ECO:0000259" key="7">
    <source>
        <dbReference type="Pfam" id="PF13720"/>
    </source>
</evidence>
<dbReference type="STRING" id="1277257.G293_02390"/>
<dbReference type="GO" id="GO:0016020">
    <property type="term" value="C:membrane"/>
    <property type="evidence" value="ECO:0007669"/>
    <property type="project" value="GOC"/>
</dbReference>
<dbReference type="Gene3D" id="1.20.1180.10">
    <property type="entry name" value="Udp N-acetylglucosamine O-acyltransferase, C-terminal domain"/>
    <property type="match status" value="1"/>
</dbReference>
<dbReference type="Proteomes" id="UP000035503">
    <property type="component" value="Chromosome"/>
</dbReference>
<dbReference type="InterPro" id="IPR037157">
    <property type="entry name" value="Acetyltransf_C_sf"/>
</dbReference>
<dbReference type="SUPFAM" id="SSF51161">
    <property type="entry name" value="Trimeric LpxA-like enzymes"/>
    <property type="match status" value="1"/>
</dbReference>
<keyword evidence="6" id="KW-0963">Cytoplasm</keyword>
<dbReference type="UniPathway" id="UPA00359">
    <property type="reaction ID" value="UER00477"/>
</dbReference>
<dbReference type="InterPro" id="IPR010137">
    <property type="entry name" value="Lipid_A_LpxA"/>
</dbReference>
<dbReference type="Pfam" id="PF00132">
    <property type="entry name" value="Hexapep"/>
    <property type="match status" value="2"/>
</dbReference>
<reference evidence="8 9" key="1">
    <citation type="journal article" date="2015" name="Genome Announc.">
        <title>Complete Genome Sequence of 'Candidatus Liberibacter africanus,' a Bacterium Associated with Citrus Huanglongbing.</title>
        <authorList>
            <person name="Lin H."/>
            <person name="Pietersen G."/>
            <person name="Han C."/>
            <person name="Read D.A."/>
            <person name="Lou B."/>
            <person name="Gupta G."/>
            <person name="Civerolo E.L."/>
        </authorList>
    </citation>
    <scope>NUCLEOTIDE SEQUENCE [LARGE SCALE GENOMIC DNA]</scope>
    <source>
        <strain evidence="8 9">PTSAPSY</strain>
    </source>
</reference>
<evidence type="ECO:0000256" key="3">
    <source>
        <dbReference type="ARBA" id="ARBA00022679"/>
    </source>
</evidence>
<dbReference type="GO" id="GO:0005737">
    <property type="term" value="C:cytoplasm"/>
    <property type="evidence" value="ECO:0007669"/>
    <property type="project" value="UniProtKB-SubCell"/>
</dbReference>
<evidence type="ECO:0000313" key="9">
    <source>
        <dbReference type="Proteomes" id="UP000035503"/>
    </source>
</evidence>
<comment type="pathway">
    <text evidence="6">Glycolipid biosynthesis; lipid IV(A) biosynthesis; lipid IV(A) from (3R)-3-hydroxytetradecanoyl-[acyl-carrier-protein] and UDP-N-acetyl-alpha-D-glucosamine: step 1/6.</text>
</comment>
<evidence type="ECO:0000256" key="1">
    <source>
        <dbReference type="ARBA" id="ARBA00022516"/>
    </source>
</evidence>
<dbReference type="PANTHER" id="PTHR43480">
    <property type="entry name" value="ACYL-[ACYL-CARRIER-PROTEIN]--UDP-N-ACETYLGLUCOSAMINE O-ACYLTRANSFERASE"/>
    <property type="match status" value="1"/>
</dbReference>
<evidence type="ECO:0000256" key="6">
    <source>
        <dbReference type="HAMAP-Rule" id="MF_00387"/>
    </source>
</evidence>
<dbReference type="OrthoDB" id="9807278at2"/>
<dbReference type="GO" id="GO:0009245">
    <property type="term" value="P:lipid A biosynthetic process"/>
    <property type="evidence" value="ECO:0007669"/>
    <property type="project" value="UniProtKB-UniRule"/>
</dbReference>
<comment type="similarity">
    <text evidence="6">Belongs to the transferase hexapeptide repeat family. LpxA subfamily.</text>
</comment>
<keyword evidence="3 6" id="KW-0808">Transferase</keyword>
<sequence length="271" mass="29411">MIRVCKDYTIHPLAIVEEGASIGSNSYIGPFCIVGSEVEIGDGVELISHCVITGKTKIGDFTRVFPMAVLGGDTQSIWDSFIGTELIIGKKCVIREGVTINRGTVEHGGKTIIGDNNFFLANSHIGHDCRIGNGIVLSNNVMIAGHVTVDDGAVFGGGSAVHQFVHVGKYSFIGGMSGVTYDVTPYGALNGNPGSIRGVNVVAMKRAGFSKEIIHLIRDTYKMIFQQGDSVHKNAEIIREQKCNYPEVLDIVNFIVSDRKRPLSIWERSRK</sequence>
<dbReference type="HAMAP" id="MF_00387">
    <property type="entry name" value="LpxA"/>
    <property type="match status" value="1"/>
</dbReference>
<dbReference type="KEGG" id="lau:G293_02390"/>
<evidence type="ECO:0000313" key="8">
    <source>
        <dbReference type="EMBL" id="AKK20110.1"/>
    </source>
</evidence>
<evidence type="ECO:0000256" key="2">
    <source>
        <dbReference type="ARBA" id="ARBA00022556"/>
    </source>
</evidence>
<dbReference type="Gene3D" id="2.160.10.10">
    <property type="entry name" value="Hexapeptide repeat proteins"/>
    <property type="match status" value="1"/>
</dbReference>
<keyword evidence="6" id="KW-0677">Repeat</keyword>
<dbReference type="AlphaFoldDB" id="A0A0G3I4E7"/>
<comment type="catalytic activity">
    <reaction evidence="6">
        <text>a (3R)-hydroxyacyl-[ACP] + UDP-N-acetyl-alpha-D-glucosamine = a UDP-3-O-[(3R)-3-hydroxyacyl]-N-acetyl-alpha-D-glucosamine + holo-[ACP]</text>
        <dbReference type="Rhea" id="RHEA:67812"/>
        <dbReference type="Rhea" id="RHEA-COMP:9685"/>
        <dbReference type="Rhea" id="RHEA-COMP:9945"/>
        <dbReference type="ChEBI" id="CHEBI:57705"/>
        <dbReference type="ChEBI" id="CHEBI:64479"/>
        <dbReference type="ChEBI" id="CHEBI:78827"/>
        <dbReference type="ChEBI" id="CHEBI:173225"/>
        <dbReference type="EC" id="2.3.1.129"/>
    </reaction>
</comment>
<name>A0A0G3I4E7_LIBAF</name>
<dbReference type="InterPro" id="IPR029098">
    <property type="entry name" value="Acetyltransf_C"/>
</dbReference>
<evidence type="ECO:0000256" key="4">
    <source>
        <dbReference type="ARBA" id="ARBA00023098"/>
    </source>
</evidence>
<dbReference type="NCBIfam" id="TIGR01852">
    <property type="entry name" value="lipid_A_lpxA"/>
    <property type="match status" value="1"/>
</dbReference>
<dbReference type="EMBL" id="CP004021">
    <property type="protein sequence ID" value="AKK20110.1"/>
    <property type="molecule type" value="Genomic_DNA"/>
</dbReference>
<dbReference type="PATRIC" id="fig|1277257.4.peg.517"/>
<comment type="function">
    <text evidence="6">Involved in the biosynthesis of lipid A, a phosphorylated glycolipid that anchors the lipopolysaccharide to the outer membrane of the cell.</text>
</comment>
<dbReference type="PIRSF" id="PIRSF000456">
    <property type="entry name" value="UDP-GlcNAc_acltr"/>
    <property type="match status" value="1"/>
</dbReference>
<keyword evidence="4 6" id="KW-0443">Lipid metabolism</keyword>
<proteinExistence type="inferred from homology"/>
<feature type="domain" description="UDP N-acetylglucosamine O-acyltransferase C-terminal" evidence="7">
    <location>
        <begin position="182"/>
        <end position="259"/>
    </location>
</feature>
<protein>
    <recommendedName>
        <fullName evidence="6">Acyl-[acyl-carrier-protein]--UDP-N-acetylglucosamine O-acyltransferase</fullName>
        <shortName evidence="6">UDP-N-acetylglucosamine acyltransferase</shortName>
        <ecNumber evidence="6">2.3.1.129</ecNumber>
    </recommendedName>
</protein>